<feature type="domain" description="Serine aminopeptidase S33" evidence="2">
    <location>
        <begin position="92"/>
        <end position="197"/>
    </location>
</feature>
<dbReference type="STRING" id="1202772.A0A1V9ZDL9"/>
<dbReference type="Pfam" id="PF12146">
    <property type="entry name" value="Hydrolase_4"/>
    <property type="match status" value="1"/>
</dbReference>
<evidence type="ECO:0000259" key="2">
    <source>
        <dbReference type="Pfam" id="PF12146"/>
    </source>
</evidence>
<dbReference type="Proteomes" id="UP000243579">
    <property type="component" value="Unassembled WGS sequence"/>
</dbReference>
<sequence length="294" mass="32609">MGGVAGTLFVLWVRSGFSSATVAAALTFYPPLPTYTLEKDASTAKNANPMYNVTHFIAEHSRLAGAARVYMVPTSPGNEIPCFVFRYPEAEFTLIFSHGNATDCGAMYSRYLALSRELSVNVVAYDYSGYGAATGRPTEANTYTDITAILDFCIKQLGYAEHKIILYGQSVGSGPSIYLASKEHKIRGLIVHSGLLSGMRVLTPSRALGCLDTYPNIDRIKRVQCPTLIIHGEEDMEINISHGKGLYEALPEHCKFEPYWVPHRGHNDIGETRDCREEYIAHLSKYIQYLHTQP</sequence>
<name>A0A1V9ZDL9_ACHHY</name>
<organism evidence="3 4">
    <name type="scientific">Achlya hypogyna</name>
    <name type="common">Oomycete</name>
    <name type="synonym">Protoachlya hypogyna</name>
    <dbReference type="NCBI Taxonomy" id="1202772"/>
    <lineage>
        <taxon>Eukaryota</taxon>
        <taxon>Sar</taxon>
        <taxon>Stramenopiles</taxon>
        <taxon>Oomycota</taxon>
        <taxon>Saprolegniomycetes</taxon>
        <taxon>Saprolegniales</taxon>
        <taxon>Achlyaceae</taxon>
        <taxon>Achlya</taxon>
    </lineage>
</organism>
<protein>
    <recommendedName>
        <fullName evidence="2">Serine aminopeptidase S33 domain-containing protein</fullName>
    </recommendedName>
</protein>
<feature type="signal peptide" evidence="1">
    <location>
        <begin position="1"/>
        <end position="20"/>
    </location>
</feature>
<dbReference type="PANTHER" id="PTHR12277">
    <property type="entry name" value="ALPHA/BETA HYDROLASE DOMAIN-CONTAINING PROTEIN"/>
    <property type="match status" value="1"/>
</dbReference>
<dbReference type="InterPro" id="IPR022742">
    <property type="entry name" value="Hydrolase_4"/>
</dbReference>
<dbReference type="OrthoDB" id="446723at2759"/>
<proteinExistence type="predicted"/>
<dbReference type="EMBL" id="JNBR01000154">
    <property type="protein sequence ID" value="OQR96078.1"/>
    <property type="molecule type" value="Genomic_DNA"/>
</dbReference>
<evidence type="ECO:0000256" key="1">
    <source>
        <dbReference type="SAM" id="SignalP"/>
    </source>
</evidence>
<accession>A0A1V9ZDL9</accession>
<dbReference type="InterPro" id="IPR029058">
    <property type="entry name" value="AB_hydrolase_fold"/>
</dbReference>
<keyword evidence="1" id="KW-0732">Signal</keyword>
<dbReference type="AlphaFoldDB" id="A0A1V9ZDL9"/>
<feature type="chain" id="PRO_5012076901" description="Serine aminopeptidase S33 domain-containing protein" evidence="1">
    <location>
        <begin position="21"/>
        <end position="294"/>
    </location>
</feature>
<evidence type="ECO:0000313" key="3">
    <source>
        <dbReference type="EMBL" id="OQR96078.1"/>
    </source>
</evidence>
<keyword evidence="4" id="KW-1185">Reference proteome</keyword>
<reference evidence="3 4" key="1">
    <citation type="journal article" date="2014" name="Genome Biol. Evol.">
        <title>The secreted proteins of Achlya hypogyna and Thraustotheca clavata identify the ancestral oomycete secretome and reveal gene acquisitions by horizontal gene transfer.</title>
        <authorList>
            <person name="Misner I."/>
            <person name="Blouin N."/>
            <person name="Leonard G."/>
            <person name="Richards T.A."/>
            <person name="Lane C.E."/>
        </authorList>
    </citation>
    <scope>NUCLEOTIDE SEQUENCE [LARGE SCALE GENOMIC DNA]</scope>
    <source>
        <strain evidence="3 4">ATCC 48635</strain>
    </source>
</reference>
<dbReference type="SUPFAM" id="SSF53474">
    <property type="entry name" value="alpha/beta-Hydrolases"/>
    <property type="match status" value="1"/>
</dbReference>
<dbReference type="Gene3D" id="3.40.50.1820">
    <property type="entry name" value="alpha/beta hydrolase"/>
    <property type="match status" value="1"/>
</dbReference>
<evidence type="ECO:0000313" key="4">
    <source>
        <dbReference type="Proteomes" id="UP000243579"/>
    </source>
</evidence>
<dbReference type="PANTHER" id="PTHR12277:SF81">
    <property type="entry name" value="PROTEIN ABHD13"/>
    <property type="match status" value="1"/>
</dbReference>
<gene>
    <name evidence="3" type="ORF">ACHHYP_16998</name>
</gene>
<comment type="caution">
    <text evidence="3">The sequence shown here is derived from an EMBL/GenBank/DDBJ whole genome shotgun (WGS) entry which is preliminary data.</text>
</comment>